<dbReference type="Proteomes" id="UP000094527">
    <property type="component" value="Unassembled WGS sequence"/>
</dbReference>
<dbReference type="SMART" id="SM00330">
    <property type="entry name" value="PIPKc"/>
    <property type="match status" value="1"/>
</dbReference>
<dbReference type="Pfam" id="PF01504">
    <property type="entry name" value="PIP5K"/>
    <property type="match status" value="1"/>
</dbReference>
<dbReference type="SUPFAM" id="SSF56104">
    <property type="entry name" value="SAICAR synthase-like"/>
    <property type="match status" value="1"/>
</dbReference>
<evidence type="ECO:0000313" key="3">
    <source>
        <dbReference type="EMBL" id="ODM87409.1"/>
    </source>
</evidence>
<dbReference type="EMBL" id="LJIJ01005385">
    <property type="protein sequence ID" value="ODM87409.1"/>
    <property type="molecule type" value="Genomic_DNA"/>
</dbReference>
<sequence length="397" mass="45535">MFGIVVVFRRSPQNEQVHFSTSSDDSSVFHSEVDFRFKTYAPPAFDHFRVYFGVSQEDFCSPLRELSSSGASGSLFYISKDDEFILKTVQRRKTTTSPSSGRLLSKSETKSRTLLPKFFGLYNYIPKTGGNKNIRFVVMNNVLPSALKMDWKYDLKGSTYNRRASLAEKMKPYPTFKDLDFVEHFPGGLILEEATYNALMRTLERDANVLESLKIMDYSLLIGIHSLDLAASENSRQMQRPKEVEKDLEESKIQKRNRRKLVAHSTALESIEIELDDMDFEVPFGGIPARSRNGDNLLVFLGIIDILQSYRLSKKLEHTWKAVVYDGNTVSVHRPEFYARRFMDFLKSSVFCDRSRPIASNLDIKTEDGSVVSQPKKNILFMLHLKMVIKPIIQITN</sequence>
<keyword evidence="1" id="KW-0067">ATP-binding</keyword>
<dbReference type="Gene3D" id="3.30.810.10">
    <property type="entry name" value="2-Layer Sandwich"/>
    <property type="match status" value="1"/>
</dbReference>
<accession>A0A1D2M365</accession>
<gene>
    <name evidence="3" type="ORF">Ocin01_19272</name>
</gene>
<dbReference type="GO" id="GO:0046854">
    <property type="term" value="P:phosphatidylinositol phosphate biosynthetic process"/>
    <property type="evidence" value="ECO:0007669"/>
    <property type="project" value="TreeGrafter"/>
</dbReference>
<protein>
    <submittedName>
        <fullName evidence="3">Phosphatidylinositol 4-phosphate 5-kinase type-1 beta</fullName>
    </submittedName>
</protein>
<dbReference type="OMA" id="EYHQHIC"/>
<dbReference type="InterPro" id="IPR027483">
    <property type="entry name" value="PInositol-4-P-4/5-kinase_C_sf"/>
</dbReference>
<keyword evidence="1 3" id="KW-0418">Kinase</keyword>
<evidence type="ECO:0000256" key="1">
    <source>
        <dbReference type="PROSITE-ProRule" id="PRU00781"/>
    </source>
</evidence>
<proteinExistence type="predicted"/>
<dbReference type="InterPro" id="IPR002498">
    <property type="entry name" value="PInositol-4-P-4/5-kinase_core"/>
</dbReference>
<name>A0A1D2M365_ORCCI</name>
<keyword evidence="1" id="KW-0808">Transferase</keyword>
<organism evidence="3 4">
    <name type="scientific">Orchesella cincta</name>
    <name type="common">Springtail</name>
    <name type="synonym">Podura cincta</name>
    <dbReference type="NCBI Taxonomy" id="48709"/>
    <lineage>
        <taxon>Eukaryota</taxon>
        <taxon>Metazoa</taxon>
        <taxon>Ecdysozoa</taxon>
        <taxon>Arthropoda</taxon>
        <taxon>Hexapoda</taxon>
        <taxon>Collembola</taxon>
        <taxon>Entomobryomorpha</taxon>
        <taxon>Entomobryoidea</taxon>
        <taxon>Orchesellidae</taxon>
        <taxon>Orchesellinae</taxon>
        <taxon>Orchesella</taxon>
    </lineage>
</organism>
<dbReference type="PANTHER" id="PTHR23086">
    <property type="entry name" value="PHOSPHATIDYLINOSITOL-4-PHOSPHATE 5-KINASE"/>
    <property type="match status" value="1"/>
</dbReference>
<dbReference type="InterPro" id="IPR023610">
    <property type="entry name" value="PInositol-4/5-P-5/4-kinase"/>
</dbReference>
<dbReference type="InterPro" id="IPR027484">
    <property type="entry name" value="PInositol-4-P-5-kinase_N"/>
</dbReference>
<reference evidence="3 4" key="1">
    <citation type="journal article" date="2016" name="Genome Biol. Evol.">
        <title>Gene Family Evolution Reflects Adaptation to Soil Environmental Stressors in the Genome of the Collembolan Orchesella cincta.</title>
        <authorList>
            <person name="Faddeeva-Vakhrusheva A."/>
            <person name="Derks M.F."/>
            <person name="Anvar S.Y."/>
            <person name="Agamennone V."/>
            <person name="Suring W."/>
            <person name="Smit S."/>
            <person name="van Straalen N.M."/>
            <person name="Roelofs D."/>
        </authorList>
    </citation>
    <scope>NUCLEOTIDE SEQUENCE [LARGE SCALE GENOMIC DNA]</scope>
    <source>
        <tissue evidence="3">Mixed pool</tissue>
    </source>
</reference>
<dbReference type="Gene3D" id="3.30.800.10">
    <property type="entry name" value="Phosphatidylinositol Phosphate Kinase II Beta"/>
    <property type="match status" value="1"/>
</dbReference>
<dbReference type="AlphaFoldDB" id="A0A1D2M365"/>
<dbReference type="OrthoDB" id="70770at2759"/>
<dbReference type="PANTHER" id="PTHR23086:SF101">
    <property type="entry name" value="LP03320P-RELATED"/>
    <property type="match status" value="1"/>
</dbReference>
<dbReference type="GO" id="GO:0005524">
    <property type="term" value="F:ATP binding"/>
    <property type="evidence" value="ECO:0007669"/>
    <property type="project" value="UniProtKB-UniRule"/>
</dbReference>
<evidence type="ECO:0000313" key="4">
    <source>
        <dbReference type="Proteomes" id="UP000094527"/>
    </source>
</evidence>
<evidence type="ECO:0000259" key="2">
    <source>
        <dbReference type="PROSITE" id="PS51455"/>
    </source>
</evidence>
<dbReference type="PROSITE" id="PS51455">
    <property type="entry name" value="PIPK"/>
    <property type="match status" value="1"/>
</dbReference>
<dbReference type="GO" id="GO:0016308">
    <property type="term" value="F:1-phosphatidylinositol-4-phosphate 5-kinase activity"/>
    <property type="evidence" value="ECO:0007669"/>
    <property type="project" value="TreeGrafter"/>
</dbReference>
<keyword evidence="1" id="KW-0547">Nucleotide-binding</keyword>
<keyword evidence="4" id="KW-1185">Reference proteome</keyword>
<feature type="domain" description="PIPK" evidence="2">
    <location>
        <begin position="1"/>
        <end position="350"/>
    </location>
</feature>
<dbReference type="GO" id="GO:0005886">
    <property type="term" value="C:plasma membrane"/>
    <property type="evidence" value="ECO:0007669"/>
    <property type="project" value="TreeGrafter"/>
</dbReference>
<comment type="caution">
    <text evidence="3">The sequence shown here is derived from an EMBL/GenBank/DDBJ whole genome shotgun (WGS) entry which is preliminary data.</text>
</comment>
<dbReference type="STRING" id="48709.A0A1D2M365"/>